<dbReference type="EMBL" id="JBBKAR010000037">
    <property type="protein sequence ID" value="MEJ8305054.1"/>
    <property type="molecule type" value="Genomic_DNA"/>
</dbReference>
<protein>
    <submittedName>
        <fullName evidence="1">X2-like carbohydrate binding domain-containing protein</fullName>
    </submittedName>
</protein>
<organism evidence="1 2">
    <name type="scientific">Saccharibacillus sacchari</name>
    <dbReference type="NCBI Taxonomy" id="456493"/>
    <lineage>
        <taxon>Bacteria</taxon>
        <taxon>Bacillati</taxon>
        <taxon>Bacillota</taxon>
        <taxon>Bacilli</taxon>
        <taxon>Bacillales</taxon>
        <taxon>Paenibacillaceae</taxon>
        <taxon>Saccharibacillus</taxon>
    </lineage>
</organism>
<reference evidence="1" key="1">
    <citation type="submission" date="2024-03" db="EMBL/GenBank/DDBJ databases">
        <title>Whole genome sequecning of epiphytes from Marcgravia umbellata leaves.</title>
        <authorList>
            <person name="Kumar G."/>
            <person name="Savka M.A."/>
        </authorList>
    </citation>
    <scope>NUCLEOTIDE SEQUENCE</scope>
    <source>
        <strain evidence="1">RIT_BL5</strain>
    </source>
</reference>
<evidence type="ECO:0000313" key="1">
    <source>
        <dbReference type="EMBL" id="MEJ8305054.1"/>
    </source>
</evidence>
<comment type="caution">
    <text evidence="1">The sequence shown here is derived from an EMBL/GenBank/DDBJ whole genome shotgun (WGS) entry which is preliminary data.</text>
</comment>
<dbReference type="Proteomes" id="UP001380953">
    <property type="component" value="Unassembled WGS sequence"/>
</dbReference>
<keyword evidence="2" id="KW-1185">Reference proteome</keyword>
<sequence length="2063" mass="215943">MKKKKAVLFSRTWIVLLIFMLLAQIAVPRGYADSVSESFTVKSLEDLPTSSMYDAAYGNQVYVAVGAQGALIKSSDADHWQTVKRQTDSTYTGVSDSKNFSFNGVEYANGLFVAVGTNGVILTSPDGDNWSQRSSGTSDFLRTVDYLTFNGNGAFYVTSTGKYLTSTNGIDWTAVTPTGVGSSDYLMQATVGNNGTRLAFASDQGKVYSSTNGTTWTSAIPKNERGFGAIGMNFFQWLNDRYFAIDISGYIWTSTDLSTFTLLGASSPSKQNFNDSSKQMFTGFYDGTLYYLFGYENGFYGTVYTSPDAATWTKQLYEREFLASNSEFINGKYFLFGNEGISISNTGSNWAYKWGGTFRDMLYDGSKYVAAGVWGSNGAIWTSTDLSVWTPHTFAGDVGSFKSVAYGNGKYVAVTENYHSATKVAVSNNGTTWNIYSSLSGNEQLTDVIYANGMFVAIGQGGSNQAVIETSADGITWTSASLPVTSLNTISAITYANNQFVALGNAFDPNTGRPTAAAVLTSTDGANWTERSGGYPLQTDTLMSIGYDGSKYVMTGYDADNYMQFSRTSTDLSSWSTASGTGGSSLFESSTLAVKDSYLYNLGADNDYIATLYTSGDEGSTWNSVAAIPPAAFALAVVNVNGKIVVSGVNKLVLVGGASIQSSSISPGTANFDKKTSAQADVTVTLTLNGNTFTSIANNGVTLTAGTDYTLSGNTVTISKSYLAQQPVGTTNLTFNFSAGSSQNLAVTVSDTTPNDSQLSATTASFDKKTSAQADVTVTLTLNGNTFSSLVNNGVTLTSGTDYTLSGNTVTISKSYLAQRPVGTTNLTFNFSAGAPQNLAVTVGDSTPPAPNDSQLSQTTASFDKKTSAQADVAVTLTLNGNTFSSLTNNGVTLNAGTDYTLSGNTVTISKSYLAQQPVGTTNLTFNFSAGAPQNLAVTVSDSTPPAPNDSQLSTTTASFDKNTSAQADVAVTLTLNGNTFSSLTNNGVTLNAGTDYTLSGNTVTISKSYLAQQPVGTTNLTFNFNAGTPQNLAVTVSDTTPPLPTDSQLSTTTANFDKKTSAQADVTVTLTLNGNTFSSLANNGVTLTSGTDYTVSGNTVTISKSYLAQQPVGTTNLTFNFSAGTPQNLAVTISDTTPSAPNDSQLSTTTASFDKRSNAQTDVAVTLTLNGNTFISLANNGVTLNAGTDYIVSGNTVTISKSYLAQQPVGTTNLTFDFSAGAPQNLAVTVSDTTLPAPTDSQLSTTTANFDKRSNAQTDLEVTLTLNGNTFTSLTNNGVTLTAGTDYTVSGNTVTISKSYLAQQPVGTTNLTFNFNAGTPQNLAVTVSDTTPPLPTDSQLSTTTASFDKNPSAQTDVSVMLTLKGNTLLSITNGGSTVNLGTDYTIQDGTVTISKSYLAQQPVGTTNLTFNFSAGAAQNLAIAVSDSTAPVSFEAPVLTAVTAGNRTALLQWNPVDGAVGYQVYQTLKPGDYDTKPDTVNASLRSYEAKNLNNGTTYYFVVKAVFNNGISSASNERSAVPTAAPQAPTNVAATAGDGQASVSFTAPLDTGGSPILRYEVVNNAGQVAATGTTSPIVVTGLANGSSYAFTVRAVNAAGTSEVSAVSNAVTPRAVSGGSGSTNPVTSGGSTSTGTPTPATTQPVSTSSGVDILINGRTEKIGMSNTETTSGRTTTTISVDASLLQQKLTAEGNGALITIPLVGNTSNTVVGELTGQMVKNMEQKQAVIELKTDQATYTLPSNQIQIDSISRQLGQAVSLGDIKVQIEVSTLTDSMMQIVKNSAARDGFTLSADPLDFTVQAVYGDRTIPVTSFNAYVERTIALPAGIDPSKITTGVVVEPDGSVRHVPTRVTETNGNYFATINSLTNSAYSVVWHPLEFKDVANHWAKEAVNDMGSRLVINGTGDDLFSPDQNITRAEFAAIVVRGLGLRLDSGSTSFSDIQSSDWYASAVRTAANYGLIQGYADGTFRPNDKITREQAMAIIAKAMRITGLTDKLPATDSAAVIGGYADVDQVAAWAQSDVSSVIQANIVTGRSNLHLAPKMNMTRAEVAAVIERLLKVSGLI</sequence>
<gene>
    <name evidence="1" type="ORF">WKI47_14200</name>
</gene>
<proteinExistence type="predicted"/>
<name>A0ACC6PDU2_9BACL</name>
<accession>A0ACC6PDU2</accession>
<evidence type="ECO:0000313" key="2">
    <source>
        <dbReference type="Proteomes" id="UP001380953"/>
    </source>
</evidence>